<dbReference type="GO" id="GO:0043565">
    <property type="term" value="F:sequence-specific DNA binding"/>
    <property type="evidence" value="ECO:0007669"/>
    <property type="project" value="TreeGrafter"/>
</dbReference>
<dbReference type="PANTHER" id="PTHR30537:SF5">
    <property type="entry name" value="HTH-TYPE TRANSCRIPTIONAL ACTIVATOR TTDR-RELATED"/>
    <property type="match status" value="1"/>
</dbReference>
<evidence type="ECO:0000256" key="3">
    <source>
        <dbReference type="ARBA" id="ARBA00023125"/>
    </source>
</evidence>
<dbReference type="PROSITE" id="PS50931">
    <property type="entry name" value="HTH_LYSR"/>
    <property type="match status" value="1"/>
</dbReference>
<dbReference type="Pfam" id="PF03466">
    <property type="entry name" value="LysR_substrate"/>
    <property type="match status" value="1"/>
</dbReference>
<dbReference type="Gene3D" id="1.10.10.10">
    <property type="entry name" value="Winged helix-like DNA-binding domain superfamily/Winged helix DNA-binding domain"/>
    <property type="match status" value="1"/>
</dbReference>
<dbReference type="CDD" id="cd08477">
    <property type="entry name" value="PBP2_CrgA_like_8"/>
    <property type="match status" value="1"/>
</dbReference>
<dbReference type="GO" id="GO:0003700">
    <property type="term" value="F:DNA-binding transcription factor activity"/>
    <property type="evidence" value="ECO:0007669"/>
    <property type="project" value="InterPro"/>
</dbReference>
<dbReference type="InterPro" id="IPR036388">
    <property type="entry name" value="WH-like_DNA-bd_sf"/>
</dbReference>
<dbReference type="EMBL" id="MTZV01000006">
    <property type="protein sequence ID" value="PCE23570.1"/>
    <property type="molecule type" value="Genomic_DNA"/>
</dbReference>
<name>A0A2A4ET31_9BURK</name>
<dbReference type="SUPFAM" id="SSF46785">
    <property type="entry name" value="Winged helix' DNA-binding domain"/>
    <property type="match status" value="1"/>
</dbReference>
<dbReference type="AlphaFoldDB" id="A0A2A4ET31"/>
<dbReference type="PANTHER" id="PTHR30537">
    <property type="entry name" value="HTH-TYPE TRANSCRIPTIONAL REGULATOR"/>
    <property type="match status" value="1"/>
</dbReference>
<dbReference type="FunFam" id="3.40.190.290:FF:000001">
    <property type="entry name" value="Transcriptional regulator, LysR family"/>
    <property type="match status" value="1"/>
</dbReference>
<dbReference type="FunFam" id="1.10.10.10:FF:000001">
    <property type="entry name" value="LysR family transcriptional regulator"/>
    <property type="match status" value="1"/>
</dbReference>
<gene>
    <name evidence="6" type="ORF">BWP39_28225</name>
</gene>
<keyword evidence="3" id="KW-0238">DNA-binding</keyword>
<proteinExistence type="inferred from homology"/>
<dbReference type="GO" id="GO:0006351">
    <property type="term" value="P:DNA-templated transcription"/>
    <property type="evidence" value="ECO:0007669"/>
    <property type="project" value="TreeGrafter"/>
</dbReference>
<dbReference type="InterPro" id="IPR000847">
    <property type="entry name" value="LysR_HTH_N"/>
</dbReference>
<dbReference type="InterPro" id="IPR036390">
    <property type="entry name" value="WH_DNA-bd_sf"/>
</dbReference>
<dbReference type="Proteomes" id="UP000218022">
    <property type="component" value="Unassembled WGS sequence"/>
</dbReference>
<comment type="similarity">
    <text evidence="1">Belongs to the LysR transcriptional regulatory family.</text>
</comment>
<comment type="caution">
    <text evidence="6">The sequence shown here is derived from an EMBL/GenBank/DDBJ whole genome shotgun (WGS) entry which is preliminary data.</text>
</comment>
<evidence type="ECO:0000313" key="6">
    <source>
        <dbReference type="EMBL" id="PCE23570.1"/>
    </source>
</evidence>
<sequence>MLDRLLSMSVFVCAADRRSFAAAAEIFGISPTMVGKHVRFLEERVGAKLLNRTTRQQSLTEVGRLYYERCRQVLADADAADACADEMRAAPRGVLKVHAPVSFGSQRLVPALARYLRRYPGVDVDLTLADRPIDWVEKGYDAAIQIGDLADSGLVARELKRYRMWLCAAPVYLAEAGLPQTAADLSAHNCLGFSYWQKKNIWRLSRGELTESVPVKGRLTVNNGQALRTAAIVGLGIIMQPEVLVEDDVAAGRLIRLLPDYELPSRPVHLLYLADRRLTLKLRSFIDFVVESLR</sequence>
<organism evidence="6 7">
    <name type="scientific">Paraburkholderia acidicola</name>
    <dbReference type="NCBI Taxonomy" id="1912599"/>
    <lineage>
        <taxon>Bacteria</taxon>
        <taxon>Pseudomonadati</taxon>
        <taxon>Pseudomonadota</taxon>
        <taxon>Betaproteobacteria</taxon>
        <taxon>Burkholderiales</taxon>
        <taxon>Burkholderiaceae</taxon>
        <taxon>Paraburkholderia</taxon>
    </lineage>
</organism>
<evidence type="ECO:0000256" key="2">
    <source>
        <dbReference type="ARBA" id="ARBA00023015"/>
    </source>
</evidence>
<dbReference type="Gene3D" id="3.40.190.290">
    <property type="match status" value="1"/>
</dbReference>
<accession>A0A2A4ET31</accession>
<protein>
    <submittedName>
        <fullName evidence="6">LysR family transcriptional regulator</fullName>
    </submittedName>
</protein>
<evidence type="ECO:0000256" key="1">
    <source>
        <dbReference type="ARBA" id="ARBA00009437"/>
    </source>
</evidence>
<dbReference type="InterPro" id="IPR005119">
    <property type="entry name" value="LysR_subst-bd"/>
</dbReference>
<evidence type="ECO:0000259" key="5">
    <source>
        <dbReference type="PROSITE" id="PS50931"/>
    </source>
</evidence>
<keyword evidence="4" id="KW-0804">Transcription</keyword>
<dbReference type="Pfam" id="PF00126">
    <property type="entry name" value="HTH_1"/>
    <property type="match status" value="1"/>
</dbReference>
<dbReference type="SUPFAM" id="SSF53850">
    <property type="entry name" value="Periplasmic binding protein-like II"/>
    <property type="match status" value="1"/>
</dbReference>
<dbReference type="InterPro" id="IPR058163">
    <property type="entry name" value="LysR-type_TF_proteobact-type"/>
</dbReference>
<evidence type="ECO:0000256" key="4">
    <source>
        <dbReference type="ARBA" id="ARBA00023163"/>
    </source>
</evidence>
<feature type="domain" description="HTH lysR-type" evidence="5">
    <location>
        <begin position="1"/>
        <end position="60"/>
    </location>
</feature>
<reference evidence="6 7" key="1">
    <citation type="submission" date="2017-01" db="EMBL/GenBank/DDBJ databases">
        <title>Whole-Genome Shotgun Sequencing of Two beta-Proteobacterial Species in Search of the Bulgecin Biosynthetic Cluster.</title>
        <authorList>
            <person name="Horsman M.E."/>
            <person name="Marous D.R."/>
            <person name="Li R."/>
            <person name="Oliver R.A."/>
            <person name="Byun B."/>
            <person name="Emrich S.J."/>
            <person name="Boggess B."/>
            <person name="Townsend C.A."/>
            <person name="Mobashery S."/>
        </authorList>
    </citation>
    <scope>NUCLEOTIDE SEQUENCE [LARGE SCALE GENOMIC DNA]</scope>
    <source>
        <strain evidence="6 7">ATCC 31363</strain>
    </source>
</reference>
<dbReference type="RefSeq" id="WP_207557149.1">
    <property type="nucleotide sequence ID" value="NZ_MTZV01000006.1"/>
</dbReference>
<keyword evidence="2" id="KW-0805">Transcription regulation</keyword>
<evidence type="ECO:0000313" key="7">
    <source>
        <dbReference type="Proteomes" id="UP000218022"/>
    </source>
</evidence>